<dbReference type="Pfam" id="PF07238">
    <property type="entry name" value="PilZ"/>
    <property type="match status" value="1"/>
</dbReference>
<proteinExistence type="predicted"/>
<dbReference type="RefSeq" id="WP_178367795.1">
    <property type="nucleotide sequence ID" value="NZ_JACADJ010000070.1"/>
</dbReference>
<accession>A0A850SYF9</accession>
<comment type="caution">
    <text evidence="2">The sequence shown here is derived from an EMBL/GenBank/DDBJ whole genome shotgun (WGS) entry which is preliminary data.</text>
</comment>
<keyword evidence="3" id="KW-1185">Reference proteome</keyword>
<dbReference type="GO" id="GO:0035438">
    <property type="term" value="F:cyclic-di-GMP binding"/>
    <property type="evidence" value="ECO:0007669"/>
    <property type="project" value="InterPro"/>
</dbReference>
<dbReference type="Proteomes" id="UP000553343">
    <property type="component" value="Unassembled WGS sequence"/>
</dbReference>
<dbReference type="SUPFAM" id="SSF141371">
    <property type="entry name" value="PilZ domain-like"/>
    <property type="match status" value="1"/>
</dbReference>
<dbReference type="EMBL" id="JACADJ010000070">
    <property type="protein sequence ID" value="NWH06344.1"/>
    <property type="molecule type" value="Genomic_DNA"/>
</dbReference>
<name>A0A850SYF9_9BACT</name>
<protein>
    <submittedName>
        <fullName evidence="2">PilZ domain-containing protein</fullName>
    </submittedName>
</protein>
<dbReference type="AlphaFoldDB" id="A0A850SYF9"/>
<feature type="domain" description="PilZ" evidence="1">
    <location>
        <begin position="56"/>
        <end position="142"/>
    </location>
</feature>
<organism evidence="2 3">
    <name type="scientific">Desulfobacter latus</name>
    <dbReference type="NCBI Taxonomy" id="2292"/>
    <lineage>
        <taxon>Bacteria</taxon>
        <taxon>Pseudomonadati</taxon>
        <taxon>Thermodesulfobacteriota</taxon>
        <taxon>Desulfobacteria</taxon>
        <taxon>Desulfobacterales</taxon>
        <taxon>Desulfobacteraceae</taxon>
        <taxon>Desulfobacter</taxon>
    </lineage>
</organism>
<evidence type="ECO:0000313" key="3">
    <source>
        <dbReference type="Proteomes" id="UP000553343"/>
    </source>
</evidence>
<sequence>MTIPKVFVNSNMTATFACESCGELHTKDVSKFVGHKTRVRLKYKCKCGHTFSVFLERRRGVRKEVFFKGLLIQNQKAYRGVITDMSLNGIRFKTTDKARIEEDTVAEVKFTLDNRSRSEVLRPIKIRKVFSENCLGCEFVDTNHFDDLGKYFLFHFDQKK</sequence>
<dbReference type="InterPro" id="IPR009875">
    <property type="entry name" value="PilZ_domain"/>
</dbReference>
<dbReference type="PROSITE" id="PS51257">
    <property type="entry name" value="PROKAR_LIPOPROTEIN"/>
    <property type="match status" value="1"/>
</dbReference>
<reference evidence="2 3" key="1">
    <citation type="submission" date="2020-06" db="EMBL/GenBank/DDBJ databases">
        <title>High-quality draft genome of sulfate reducer Desulfobacter latus type strain AcrS2 isolated from marine sediment.</title>
        <authorList>
            <person name="Hoppe M."/>
            <person name="Larsen C.K."/>
            <person name="Marshall I.P.G."/>
            <person name="Schramm A."/>
            <person name="Marietou A.G."/>
        </authorList>
    </citation>
    <scope>NUCLEOTIDE SEQUENCE [LARGE SCALE GENOMIC DNA]</scope>
    <source>
        <strain evidence="2 3">AcRS2</strain>
    </source>
</reference>
<evidence type="ECO:0000313" key="2">
    <source>
        <dbReference type="EMBL" id="NWH06344.1"/>
    </source>
</evidence>
<dbReference type="Gene3D" id="2.40.10.220">
    <property type="entry name" value="predicted glycosyltransferase like domains"/>
    <property type="match status" value="1"/>
</dbReference>
<gene>
    <name evidence="2" type="ORF">HXW94_15370</name>
</gene>
<evidence type="ECO:0000259" key="1">
    <source>
        <dbReference type="Pfam" id="PF07238"/>
    </source>
</evidence>